<name>A0A284R2H9_ARMOS</name>
<keyword evidence="3" id="KW-1185">Reference proteome</keyword>
<feature type="region of interest" description="Disordered" evidence="1">
    <location>
        <begin position="57"/>
        <end position="86"/>
    </location>
</feature>
<sequence length="173" mass="19116">MPFWLVDVKNIRGNDKLSMSDLIDIDSVSLTAHLNSSIKRTPSPVCERKQSVCSGSTSPCHSGSPLSTDSPVHHTPTQEDCVPSSSDCQSMSLSRSLSIFPPIHLYGSIAQTQAQRDGTSRRSFNAAWVLAVPAIKARNTLRLPVQWSINRARAIENKIVNRMGRRTPQEYVE</sequence>
<accession>A0A284R2H9</accession>
<feature type="compositionally biased region" description="Polar residues" evidence="1">
    <location>
        <begin position="57"/>
        <end position="70"/>
    </location>
</feature>
<dbReference type="AlphaFoldDB" id="A0A284R2H9"/>
<proteinExistence type="predicted"/>
<organism evidence="2 3">
    <name type="scientific">Armillaria ostoyae</name>
    <name type="common">Armillaria root rot fungus</name>
    <dbReference type="NCBI Taxonomy" id="47428"/>
    <lineage>
        <taxon>Eukaryota</taxon>
        <taxon>Fungi</taxon>
        <taxon>Dikarya</taxon>
        <taxon>Basidiomycota</taxon>
        <taxon>Agaricomycotina</taxon>
        <taxon>Agaricomycetes</taxon>
        <taxon>Agaricomycetidae</taxon>
        <taxon>Agaricales</taxon>
        <taxon>Marasmiineae</taxon>
        <taxon>Physalacriaceae</taxon>
        <taxon>Armillaria</taxon>
    </lineage>
</organism>
<protein>
    <submittedName>
        <fullName evidence="2">Uncharacterized protein</fullName>
    </submittedName>
</protein>
<gene>
    <name evidence="2" type="ORF">ARMOST_06261</name>
</gene>
<dbReference type="OrthoDB" id="10436544at2759"/>
<evidence type="ECO:0000256" key="1">
    <source>
        <dbReference type="SAM" id="MobiDB-lite"/>
    </source>
</evidence>
<dbReference type="Proteomes" id="UP000219338">
    <property type="component" value="Unassembled WGS sequence"/>
</dbReference>
<reference evidence="3" key="1">
    <citation type="journal article" date="2017" name="Nat. Ecol. Evol.">
        <title>Genome expansion and lineage-specific genetic innovations in the forest pathogenic fungi Armillaria.</title>
        <authorList>
            <person name="Sipos G."/>
            <person name="Prasanna A.N."/>
            <person name="Walter M.C."/>
            <person name="O'Connor E."/>
            <person name="Balint B."/>
            <person name="Krizsan K."/>
            <person name="Kiss B."/>
            <person name="Hess J."/>
            <person name="Varga T."/>
            <person name="Slot J."/>
            <person name="Riley R."/>
            <person name="Boka B."/>
            <person name="Rigling D."/>
            <person name="Barry K."/>
            <person name="Lee J."/>
            <person name="Mihaltcheva S."/>
            <person name="LaButti K."/>
            <person name="Lipzen A."/>
            <person name="Waldron R."/>
            <person name="Moloney N.M."/>
            <person name="Sperisen C."/>
            <person name="Kredics L."/>
            <person name="Vagvoelgyi C."/>
            <person name="Patrignani A."/>
            <person name="Fitzpatrick D."/>
            <person name="Nagy I."/>
            <person name="Doyle S."/>
            <person name="Anderson J.B."/>
            <person name="Grigoriev I.V."/>
            <person name="Gueldener U."/>
            <person name="Muensterkoetter M."/>
            <person name="Nagy L.G."/>
        </authorList>
    </citation>
    <scope>NUCLEOTIDE SEQUENCE [LARGE SCALE GENOMIC DNA]</scope>
    <source>
        <strain evidence="3">C18/9</strain>
    </source>
</reference>
<evidence type="ECO:0000313" key="3">
    <source>
        <dbReference type="Proteomes" id="UP000219338"/>
    </source>
</evidence>
<dbReference type="EMBL" id="FUEG01000004">
    <property type="protein sequence ID" value="SJL02920.1"/>
    <property type="molecule type" value="Genomic_DNA"/>
</dbReference>
<evidence type="ECO:0000313" key="2">
    <source>
        <dbReference type="EMBL" id="SJL02920.1"/>
    </source>
</evidence>